<accession>A0ABV7AJQ3</accession>
<protein>
    <submittedName>
        <fullName evidence="1">Uncharacterized protein</fullName>
    </submittedName>
</protein>
<dbReference type="EMBL" id="JBHRSK010000013">
    <property type="protein sequence ID" value="MFC2969470.1"/>
    <property type="molecule type" value="Genomic_DNA"/>
</dbReference>
<sequence length="64" mass="6937">MDVEPPLPRDGEAQCYIAAEGSEPRLFRSEDDLRAVIRGCALPGDVEDLVAFYMGRDPLAAEAA</sequence>
<dbReference type="Proteomes" id="UP001595443">
    <property type="component" value="Unassembled WGS sequence"/>
</dbReference>
<gene>
    <name evidence="1" type="ORF">ACFOES_15320</name>
</gene>
<keyword evidence="2" id="KW-1185">Reference proteome</keyword>
<dbReference type="RefSeq" id="WP_377834179.1">
    <property type="nucleotide sequence ID" value="NZ_JBHRSK010000013.1"/>
</dbReference>
<name>A0ABV7AJQ3_9RHOB</name>
<organism evidence="1 2">
    <name type="scientific">Acidimangrovimonas pyrenivorans</name>
    <dbReference type="NCBI Taxonomy" id="2030798"/>
    <lineage>
        <taxon>Bacteria</taxon>
        <taxon>Pseudomonadati</taxon>
        <taxon>Pseudomonadota</taxon>
        <taxon>Alphaproteobacteria</taxon>
        <taxon>Rhodobacterales</taxon>
        <taxon>Paracoccaceae</taxon>
        <taxon>Acidimangrovimonas</taxon>
    </lineage>
</organism>
<proteinExistence type="predicted"/>
<comment type="caution">
    <text evidence="1">The sequence shown here is derived from an EMBL/GenBank/DDBJ whole genome shotgun (WGS) entry which is preliminary data.</text>
</comment>
<evidence type="ECO:0000313" key="2">
    <source>
        <dbReference type="Proteomes" id="UP001595443"/>
    </source>
</evidence>
<evidence type="ECO:0000313" key="1">
    <source>
        <dbReference type="EMBL" id="MFC2969470.1"/>
    </source>
</evidence>
<reference evidence="2" key="1">
    <citation type="journal article" date="2019" name="Int. J. Syst. Evol. Microbiol.">
        <title>The Global Catalogue of Microorganisms (GCM) 10K type strain sequencing project: providing services to taxonomists for standard genome sequencing and annotation.</title>
        <authorList>
            <consortium name="The Broad Institute Genomics Platform"/>
            <consortium name="The Broad Institute Genome Sequencing Center for Infectious Disease"/>
            <person name="Wu L."/>
            <person name="Ma J."/>
        </authorList>
    </citation>
    <scope>NUCLEOTIDE SEQUENCE [LARGE SCALE GENOMIC DNA]</scope>
    <source>
        <strain evidence="2">KCTC 62192</strain>
    </source>
</reference>